<dbReference type="Gene3D" id="2.40.128.130">
    <property type="entry name" value="Autotransporter beta-domain"/>
    <property type="match status" value="1"/>
</dbReference>
<feature type="region of interest" description="Disordered" evidence="1">
    <location>
        <begin position="760"/>
        <end position="782"/>
    </location>
</feature>
<evidence type="ECO:0000313" key="3">
    <source>
        <dbReference type="EMBL" id="SOZ73738.1"/>
    </source>
</evidence>
<evidence type="ECO:0000259" key="2">
    <source>
        <dbReference type="PROSITE" id="PS51208"/>
    </source>
</evidence>
<dbReference type="PROSITE" id="PS51208">
    <property type="entry name" value="AUTOTRANSPORTER"/>
    <property type="match status" value="1"/>
</dbReference>
<accession>A0A375EDD3</accession>
<dbReference type="SMART" id="SM00869">
    <property type="entry name" value="Autotransporter"/>
    <property type="match status" value="1"/>
</dbReference>
<dbReference type="InterPro" id="IPR050909">
    <property type="entry name" value="Bact_Autotransporter_VF"/>
</dbReference>
<dbReference type="InterPro" id="IPR006315">
    <property type="entry name" value="OM_autotransptr_brl_dom"/>
</dbReference>
<dbReference type="SUPFAM" id="SSF51126">
    <property type="entry name" value="Pectin lyase-like"/>
    <property type="match status" value="1"/>
</dbReference>
<comment type="caution">
    <text evidence="3">The sequence shown here is derived from an EMBL/GenBank/DDBJ whole genome shotgun (WGS) entry which is preliminary data.</text>
</comment>
<organism evidence="3">
    <name type="scientific">Cupriavidus taiwanensis</name>
    <dbReference type="NCBI Taxonomy" id="164546"/>
    <lineage>
        <taxon>Bacteria</taxon>
        <taxon>Pseudomonadati</taxon>
        <taxon>Pseudomonadota</taxon>
        <taxon>Betaproteobacteria</taxon>
        <taxon>Burkholderiales</taxon>
        <taxon>Burkholderiaceae</taxon>
        <taxon>Cupriavidus</taxon>
    </lineage>
</organism>
<dbReference type="GO" id="GO:0019867">
    <property type="term" value="C:outer membrane"/>
    <property type="evidence" value="ECO:0007669"/>
    <property type="project" value="InterPro"/>
</dbReference>
<feature type="compositionally biased region" description="Pro residues" evidence="1">
    <location>
        <begin position="765"/>
        <end position="782"/>
    </location>
</feature>
<dbReference type="Gene3D" id="2.160.20.20">
    <property type="match status" value="1"/>
</dbReference>
<dbReference type="EMBL" id="OFTH01000048">
    <property type="protein sequence ID" value="SOZ73738.1"/>
    <property type="molecule type" value="Genomic_DNA"/>
</dbReference>
<proteinExistence type="predicted"/>
<dbReference type="Pfam" id="PF18883">
    <property type="entry name" value="AC_1"/>
    <property type="match status" value="1"/>
</dbReference>
<reference evidence="3" key="1">
    <citation type="submission" date="2018-01" db="EMBL/GenBank/DDBJ databases">
        <authorList>
            <person name="Clerissi C."/>
        </authorList>
    </citation>
    <scope>NUCLEOTIDE SEQUENCE</scope>
    <source>
        <strain evidence="3">Cupriavidus taiwanensis STM 8556</strain>
    </source>
</reference>
<dbReference type="Pfam" id="PF03797">
    <property type="entry name" value="Autotransporter"/>
    <property type="match status" value="1"/>
</dbReference>
<dbReference type="PRINTS" id="PR01484">
    <property type="entry name" value="PRTACTNFAMLY"/>
</dbReference>
<dbReference type="CDD" id="cd01344">
    <property type="entry name" value="PL2_Passenger_AT"/>
    <property type="match status" value="1"/>
</dbReference>
<dbReference type="PANTHER" id="PTHR12338">
    <property type="entry name" value="AUTOTRANSPORTER"/>
    <property type="match status" value="1"/>
</dbReference>
<dbReference type="InterPro" id="IPR005546">
    <property type="entry name" value="Autotransporte_beta"/>
</dbReference>
<evidence type="ECO:0000256" key="1">
    <source>
        <dbReference type="SAM" id="MobiDB-lite"/>
    </source>
</evidence>
<gene>
    <name evidence="3" type="ORF">CBM2613_B60079</name>
</gene>
<feature type="domain" description="Autotransporter" evidence="2">
    <location>
        <begin position="825"/>
        <end position="1103"/>
    </location>
</feature>
<name>A0A375EDD3_9BURK</name>
<dbReference type="AlphaFoldDB" id="A0A375EDD3"/>
<dbReference type="NCBIfam" id="TIGR01414">
    <property type="entry name" value="autotrans_barl"/>
    <property type="match status" value="1"/>
</dbReference>
<dbReference type="PANTHER" id="PTHR12338:SF5">
    <property type="entry name" value="ANTIGEN 43-RELATED"/>
    <property type="match status" value="1"/>
</dbReference>
<sequence length="1103" mass="113922">MNESSLHQRSFALRERRPLRWPRYTWLATAARMMILGAFAPVLATPVEGWGQEIGPITLSDGSARTETATSGEAETITASGTIPAVNVTNGALVLDASGGGTFAITNQNAHSVLANASTNPATISILGGTTIRGTGLGTGLVALGSAAAIDATDVNIAGGSASGSFGGNGAVAESGGQITLRGNTVIATSRQNAIALGASGAGSMVSVLGSPTISTSGNFSAGVYMHDGGRVVLPEGATLNLNGMASAGIVLDNTVTPVTLPAGITVNLNGAPTSNGGTGLAVLNGSTVSVDRLTVQGIGAAGGVTALSGRAQSGTPQPDISADARVSATVTNARIDIAAMPGGRSSVVYVLATPYLVSGNASGSGILNPVQSLPPSGLLAAAAPTANSANSTSTINAIDSIINVHADQGVGASAGSSGNIGLSTINLTRGAVSTDSANSIGLLANANGLITANGTQVTTTNGLAALEIVSADRAGAPAIASLTGGALQLTDSVVTAAGQTRFGLASLNSSETLTSRFSMSGGSLASPAYALYAQGPTELAFDSGAKVTAPVLLHAAENVNFQGMPFPQSTLVNLNASGKSELNGDAQARPNSIANINLMTGSKWTGAAFDISNVSVDPASTWNVTGDSILTQQLANAGTVAFTPPAGAVFKTLTTQNYVGNGGILGLNTLLEGDGSPSDKLIINGGGATGTSGIRITNAGGQGRLTSASGILVVDTINGGTTNADAFALAGRATAGVYEYRLFRGSVDSANPQAWYLRSEKIPEPPPPTPPTPPTPPVPPEPLLRPEIGAYLANQRIAAGFLVHSLHDRLGEPQWTEQQTFDNDDSRRGSAWVRLVGKDIGSRSRDGNFDVNSNVWLLHAGGDVARWSVFRGDDRLHLGGMLGYSWGSSEGRADGNPFRADSDVQGVNIGLYGTWFQNDETRLGWYTDLWAQYGWYNNHVNGELLPSVKYDSRVLALSAEAGYAWYPRRERDWVVEPQGQLIYVRGTQSGFSEPNGTRIDGAKGDGVITRLGVRLHRTWIQQSGRRIQPYLTLNWWHDTVDNAMAFNQVSMRDLYPENRYEVKIGVDAQGRKGWTGWSNVGWQFGSQSYHAFTGRIGAKYTW</sequence>
<dbReference type="SUPFAM" id="SSF103515">
    <property type="entry name" value="Autotransporter"/>
    <property type="match status" value="1"/>
</dbReference>
<dbReference type="InterPro" id="IPR012332">
    <property type="entry name" value="Autotransporter_pectin_lyase_C"/>
</dbReference>
<dbReference type="InterPro" id="IPR011050">
    <property type="entry name" value="Pectin_lyase_fold/virulence"/>
</dbReference>
<dbReference type="InterPro" id="IPR036709">
    <property type="entry name" value="Autotransporte_beta_dom_sf"/>
</dbReference>
<dbReference type="InterPro" id="IPR003991">
    <property type="entry name" value="Pertactin_virulence_factor"/>
</dbReference>
<protein>
    <submittedName>
        <fullName evidence="3">Outer membrane autotransporter barrel</fullName>
    </submittedName>
</protein>
<dbReference type="Proteomes" id="UP000256952">
    <property type="component" value="Chromosome CBM2613_b"/>
</dbReference>
<dbReference type="InterPro" id="IPR043990">
    <property type="entry name" value="AC_1"/>
</dbReference>